<evidence type="ECO:0000313" key="3">
    <source>
        <dbReference type="Proteomes" id="UP000326289"/>
    </source>
</evidence>
<dbReference type="AlphaFoldDB" id="A0A5N6J9W9"/>
<dbReference type="PANTHER" id="PTHR44051:SF8">
    <property type="entry name" value="GLUTATHIONE S-TRANSFERASE GSTA"/>
    <property type="match status" value="1"/>
</dbReference>
<dbReference type="PROSITE" id="PS50405">
    <property type="entry name" value="GST_CTER"/>
    <property type="match status" value="1"/>
</dbReference>
<accession>A0A5N6J9W9</accession>
<dbReference type="Pfam" id="PF00043">
    <property type="entry name" value="GST_C"/>
    <property type="match status" value="1"/>
</dbReference>
<proteinExistence type="predicted"/>
<dbReference type="Proteomes" id="UP000326289">
    <property type="component" value="Unassembled WGS sequence"/>
</dbReference>
<sequence length="222" mass="24732">MNVFPEQRGTISLFAYEGPKDGLLASASAGQREGAIVAVILEELKLPYRLHLVKEPEDIDAKRLPVLRNIQSDGESVDLSGLHDIGSYLITRYDTAHVVSYKKGSKEDEEVNSLVASLTEPNAAHLKEHRFDLDAKDGIPFARKAISLYLLLGQRLQNSHSDFLVGKKCTLADLLHLPYVAAAGSAHLDLEMFPELTRWYDRVYQRPAVQKGFDAVHLKIRG</sequence>
<name>A0A5N6J9W9_9EURO</name>
<evidence type="ECO:0000259" key="1">
    <source>
        <dbReference type="PROSITE" id="PS50405"/>
    </source>
</evidence>
<evidence type="ECO:0000313" key="2">
    <source>
        <dbReference type="EMBL" id="KAB8274563.1"/>
    </source>
</evidence>
<dbReference type="InterPro" id="IPR004046">
    <property type="entry name" value="GST_C"/>
</dbReference>
<dbReference type="PANTHER" id="PTHR44051">
    <property type="entry name" value="GLUTATHIONE S-TRANSFERASE-RELATED"/>
    <property type="match status" value="1"/>
</dbReference>
<dbReference type="EMBL" id="ML732787">
    <property type="protein sequence ID" value="KAB8274563.1"/>
    <property type="molecule type" value="Genomic_DNA"/>
</dbReference>
<reference evidence="2 3" key="1">
    <citation type="submission" date="2019-04" db="EMBL/GenBank/DDBJ databases">
        <title>Fungal friends and foes A comparative genomics study of 23 Aspergillus species from section Flavi.</title>
        <authorList>
            <consortium name="DOE Joint Genome Institute"/>
            <person name="Kjaerbolling I."/>
            <person name="Vesth T.C."/>
            <person name="Frisvad J.C."/>
            <person name="Nybo J.L."/>
            <person name="Theobald S."/>
            <person name="Kildgaard S."/>
            <person name="Petersen T.I."/>
            <person name="Kuo A."/>
            <person name="Sato A."/>
            <person name="Lyhne E.K."/>
            <person name="Kogle M.E."/>
            <person name="Wiebenga A."/>
            <person name="Kun R.S."/>
            <person name="Lubbers R.J."/>
            <person name="Makela M.R."/>
            <person name="Barry K."/>
            <person name="Chovatia M."/>
            <person name="Clum A."/>
            <person name="Daum C."/>
            <person name="Haridas S."/>
            <person name="He G."/>
            <person name="LaButti K."/>
            <person name="Lipzen A."/>
            <person name="Mondo S."/>
            <person name="Pangilinan J."/>
            <person name="Riley R."/>
            <person name="Salamov A."/>
            <person name="Simmons B.A."/>
            <person name="Magnuson J.K."/>
            <person name="Henrissat B."/>
            <person name="Mortensen U.H."/>
            <person name="Larsen T.O."/>
            <person name="De vries R.P."/>
            <person name="Grigoriev I.V."/>
            <person name="Machida M."/>
            <person name="Baker S.E."/>
            <person name="Andersen M.R."/>
        </authorList>
    </citation>
    <scope>NUCLEOTIDE SEQUENCE [LARGE SCALE GENOMIC DNA]</scope>
    <source>
        <strain evidence="2 3">CBS 117635</strain>
    </source>
</reference>
<dbReference type="InterPro" id="IPR036282">
    <property type="entry name" value="Glutathione-S-Trfase_C_sf"/>
</dbReference>
<protein>
    <recommendedName>
        <fullName evidence="1">GST C-terminal domain-containing protein</fullName>
    </recommendedName>
</protein>
<dbReference type="SUPFAM" id="SSF47616">
    <property type="entry name" value="GST C-terminal domain-like"/>
    <property type="match status" value="1"/>
</dbReference>
<gene>
    <name evidence="2" type="ORF">BDV30DRAFT_208774</name>
</gene>
<dbReference type="Gene3D" id="1.20.1050.130">
    <property type="match status" value="1"/>
</dbReference>
<keyword evidence="3" id="KW-1185">Reference proteome</keyword>
<dbReference type="InterPro" id="IPR010987">
    <property type="entry name" value="Glutathione-S-Trfase_C-like"/>
</dbReference>
<organism evidence="2 3">
    <name type="scientific">Aspergillus minisclerotigenes</name>
    <dbReference type="NCBI Taxonomy" id="656917"/>
    <lineage>
        <taxon>Eukaryota</taxon>
        <taxon>Fungi</taxon>
        <taxon>Dikarya</taxon>
        <taxon>Ascomycota</taxon>
        <taxon>Pezizomycotina</taxon>
        <taxon>Eurotiomycetes</taxon>
        <taxon>Eurotiomycetidae</taxon>
        <taxon>Eurotiales</taxon>
        <taxon>Aspergillaceae</taxon>
        <taxon>Aspergillus</taxon>
        <taxon>Aspergillus subgen. Circumdati</taxon>
    </lineage>
</organism>
<feature type="domain" description="GST C-terminal" evidence="1">
    <location>
        <begin position="91"/>
        <end position="222"/>
    </location>
</feature>